<organism evidence="1 2">
    <name type="scientific">Portunus trituberculatus</name>
    <name type="common">Swimming crab</name>
    <name type="synonym">Neptunus trituberculatus</name>
    <dbReference type="NCBI Taxonomy" id="210409"/>
    <lineage>
        <taxon>Eukaryota</taxon>
        <taxon>Metazoa</taxon>
        <taxon>Ecdysozoa</taxon>
        <taxon>Arthropoda</taxon>
        <taxon>Crustacea</taxon>
        <taxon>Multicrustacea</taxon>
        <taxon>Malacostraca</taxon>
        <taxon>Eumalacostraca</taxon>
        <taxon>Eucarida</taxon>
        <taxon>Decapoda</taxon>
        <taxon>Pleocyemata</taxon>
        <taxon>Brachyura</taxon>
        <taxon>Eubrachyura</taxon>
        <taxon>Portunoidea</taxon>
        <taxon>Portunidae</taxon>
        <taxon>Portuninae</taxon>
        <taxon>Portunus</taxon>
    </lineage>
</organism>
<accession>A0A5B7ED47</accession>
<protein>
    <submittedName>
        <fullName evidence="1">Uncharacterized protein</fullName>
    </submittedName>
</protein>
<comment type="caution">
    <text evidence="1">The sequence shown here is derived from an EMBL/GenBank/DDBJ whole genome shotgun (WGS) entry which is preliminary data.</text>
</comment>
<gene>
    <name evidence="1" type="ORF">E2C01_023964</name>
</gene>
<name>A0A5B7ED47_PORTR</name>
<dbReference type="EMBL" id="VSRR010002302">
    <property type="protein sequence ID" value="MPC30694.1"/>
    <property type="molecule type" value="Genomic_DNA"/>
</dbReference>
<evidence type="ECO:0000313" key="2">
    <source>
        <dbReference type="Proteomes" id="UP000324222"/>
    </source>
</evidence>
<proteinExistence type="predicted"/>
<dbReference type="Proteomes" id="UP000324222">
    <property type="component" value="Unassembled WGS sequence"/>
</dbReference>
<keyword evidence="2" id="KW-1185">Reference proteome</keyword>
<reference evidence="1 2" key="1">
    <citation type="submission" date="2019-05" db="EMBL/GenBank/DDBJ databases">
        <title>Another draft genome of Portunus trituberculatus and its Hox gene families provides insights of decapod evolution.</title>
        <authorList>
            <person name="Jeong J.-H."/>
            <person name="Song I."/>
            <person name="Kim S."/>
            <person name="Choi T."/>
            <person name="Kim D."/>
            <person name="Ryu S."/>
            <person name="Kim W."/>
        </authorList>
    </citation>
    <scope>NUCLEOTIDE SEQUENCE [LARGE SCALE GENOMIC DNA]</scope>
    <source>
        <tissue evidence="1">Muscle</tissue>
    </source>
</reference>
<sequence>MRALGSEGSPTTRVRILSTYPSVPQWTPSLSPMRMMRSDHTETLDVPWPQRETQSHDEGSFHLSNINKRIHAASSIFNYICSPYLRQRKVGSSSVQSLLKFDFLNKISTVLRKLTPYPTKSECTLLYLGVDALSHFNASMGDSYCSIMRIYTDLETITEDWCPAPSVGSSVSVHNMRCVS</sequence>
<evidence type="ECO:0000313" key="1">
    <source>
        <dbReference type="EMBL" id="MPC30694.1"/>
    </source>
</evidence>
<dbReference type="AlphaFoldDB" id="A0A5B7ED47"/>